<sequence length="83" mass="9383">MLCVSSNHHTIHLFSLAMKKKKVPLRKLSFSGEASVSRFRLPFPSKDKDFCICAFGPQPDSVIERSECTRQTCSLYLEITSDS</sequence>
<evidence type="ECO:0000313" key="1">
    <source>
        <dbReference type="EMBL" id="VDO48109.1"/>
    </source>
</evidence>
<name>A0A183HH86_9BILA</name>
<evidence type="ECO:0000313" key="2">
    <source>
        <dbReference type="Proteomes" id="UP000267606"/>
    </source>
</evidence>
<evidence type="ECO:0000313" key="3">
    <source>
        <dbReference type="WBParaSite" id="OFLC_0000684701-mRNA-1"/>
    </source>
</evidence>
<dbReference type="STRING" id="387005.A0A183HH86"/>
<dbReference type="WBParaSite" id="OFLC_0000684701-mRNA-1">
    <property type="protein sequence ID" value="OFLC_0000684701-mRNA-1"/>
    <property type="gene ID" value="OFLC_0000684701"/>
</dbReference>
<dbReference type="Proteomes" id="UP000267606">
    <property type="component" value="Unassembled WGS sequence"/>
</dbReference>
<reference evidence="3" key="1">
    <citation type="submission" date="2016-06" db="UniProtKB">
        <authorList>
            <consortium name="WormBaseParasite"/>
        </authorList>
    </citation>
    <scope>IDENTIFICATION</scope>
</reference>
<accession>A0A183HH86</accession>
<dbReference type="EMBL" id="UZAJ01006765">
    <property type="protein sequence ID" value="VDO48109.1"/>
    <property type="molecule type" value="Genomic_DNA"/>
</dbReference>
<dbReference type="AlphaFoldDB" id="A0A183HH86"/>
<reference evidence="1 2" key="2">
    <citation type="submission" date="2018-11" db="EMBL/GenBank/DDBJ databases">
        <authorList>
            <consortium name="Pathogen Informatics"/>
        </authorList>
    </citation>
    <scope>NUCLEOTIDE SEQUENCE [LARGE SCALE GENOMIC DNA]</scope>
</reference>
<keyword evidence="2" id="KW-1185">Reference proteome</keyword>
<proteinExistence type="predicted"/>
<organism evidence="3">
    <name type="scientific">Onchocerca flexuosa</name>
    <dbReference type="NCBI Taxonomy" id="387005"/>
    <lineage>
        <taxon>Eukaryota</taxon>
        <taxon>Metazoa</taxon>
        <taxon>Ecdysozoa</taxon>
        <taxon>Nematoda</taxon>
        <taxon>Chromadorea</taxon>
        <taxon>Rhabditida</taxon>
        <taxon>Spirurina</taxon>
        <taxon>Spiruromorpha</taxon>
        <taxon>Filarioidea</taxon>
        <taxon>Onchocercidae</taxon>
        <taxon>Onchocerca</taxon>
    </lineage>
</organism>
<protein>
    <submittedName>
        <fullName evidence="3">Ovule protein</fullName>
    </submittedName>
</protein>
<gene>
    <name evidence="1" type="ORF">OFLC_LOCUS6849</name>
</gene>